<keyword evidence="1" id="KW-1133">Transmembrane helix</keyword>
<organism evidence="2 3">
    <name type="scientific">Vibrio lentus</name>
    <dbReference type="NCBI Taxonomy" id="136468"/>
    <lineage>
        <taxon>Bacteria</taxon>
        <taxon>Pseudomonadati</taxon>
        <taxon>Pseudomonadota</taxon>
        <taxon>Gammaproteobacteria</taxon>
        <taxon>Vibrionales</taxon>
        <taxon>Vibrionaceae</taxon>
        <taxon>Vibrio</taxon>
    </lineage>
</organism>
<accession>A0A2N7KP15</accession>
<protein>
    <recommendedName>
        <fullName evidence="4">Type II secretion system protein GspF domain-containing protein</fullName>
    </recommendedName>
</protein>
<keyword evidence="1" id="KW-0812">Transmembrane</keyword>
<proteinExistence type="predicted"/>
<dbReference type="OrthoDB" id="5895881at2"/>
<name>A0A2N7KP15_9VIBR</name>
<feature type="transmembrane region" description="Helical" evidence="1">
    <location>
        <begin position="112"/>
        <end position="135"/>
    </location>
</feature>
<keyword evidence="1" id="KW-0472">Membrane</keyword>
<gene>
    <name evidence="2" type="ORF">BCT49_00135</name>
</gene>
<evidence type="ECO:0000313" key="3">
    <source>
        <dbReference type="Proteomes" id="UP000235406"/>
    </source>
</evidence>
<reference evidence="3" key="1">
    <citation type="submission" date="2016-07" db="EMBL/GenBank/DDBJ databases">
        <title>Nontailed viruses are major unrecognized killers of bacteria in the ocean.</title>
        <authorList>
            <person name="Kauffman K."/>
            <person name="Hussain F."/>
            <person name="Yang J."/>
            <person name="Arevalo P."/>
            <person name="Brown J."/>
            <person name="Cutler M."/>
            <person name="Kelly L."/>
            <person name="Polz M.F."/>
        </authorList>
    </citation>
    <scope>NUCLEOTIDE SEQUENCE [LARGE SCALE GENOMIC DNA]</scope>
    <source>
        <strain evidence="3">10N.261.46.F8</strain>
    </source>
</reference>
<feature type="transmembrane region" description="Helical" evidence="1">
    <location>
        <begin position="155"/>
        <end position="178"/>
    </location>
</feature>
<sequence>MKRLPNKQQIRLLESIERLSEAGIHQKGIVMQLEKYGGKAFSPVALHCQQTLAQGKSLTDGLAPFVSEGALLALRAADNSGHFSKGIKEAIKVVSLGEASASLMIKAFAKPALGMVGMLTASAFISHFMFELLAVQYPRARWGIVSALADGFGQFWWSSGPLLLLVATLVLIGVGVSLRRWTGAARARVDGLPVYKQYRQIQSTNLLTSIANQLSAGVGIREALDVAQSSASPYLQSHIYVMRERIRQGKTNVGLVFDTGLLLGEELDSLKLLGESTDAAITLGKSAMMHERSLTQEMVMINSVAMVTFKLMLASVMTLMLTGGLFLIFGMATSSF</sequence>
<dbReference type="EMBL" id="MCZK01000002">
    <property type="protein sequence ID" value="PMM78454.1"/>
    <property type="molecule type" value="Genomic_DNA"/>
</dbReference>
<evidence type="ECO:0008006" key="4">
    <source>
        <dbReference type="Google" id="ProtNLM"/>
    </source>
</evidence>
<feature type="transmembrane region" description="Helical" evidence="1">
    <location>
        <begin position="311"/>
        <end position="332"/>
    </location>
</feature>
<evidence type="ECO:0000313" key="2">
    <source>
        <dbReference type="EMBL" id="PMM78454.1"/>
    </source>
</evidence>
<dbReference type="RefSeq" id="WP_102433666.1">
    <property type="nucleotide sequence ID" value="NZ_CAWNVI010000002.1"/>
</dbReference>
<comment type="caution">
    <text evidence="2">The sequence shown here is derived from an EMBL/GenBank/DDBJ whole genome shotgun (WGS) entry which is preliminary data.</text>
</comment>
<evidence type="ECO:0000256" key="1">
    <source>
        <dbReference type="SAM" id="Phobius"/>
    </source>
</evidence>
<dbReference type="Proteomes" id="UP000235406">
    <property type="component" value="Unassembled WGS sequence"/>
</dbReference>
<dbReference type="AlphaFoldDB" id="A0A2N7KP15"/>